<dbReference type="SMART" id="SM00967">
    <property type="entry name" value="SpoU_sub_bind"/>
    <property type="match status" value="1"/>
</dbReference>
<dbReference type="GO" id="GO:0005829">
    <property type="term" value="C:cytosol"/>
    <property type="evidence" value="ECO:0007669"/>
    <property type="project" value="TreeGrafter"/>
</dbReference>
<dbReference type="GO" id="GO:0008173">
    <property type="term" value="F:RNA methyltransferase activity"/>
    <property type="evidence" value="ECO:0007669"/>
    <property type="project" value="InterPro"/>
</dbReference>
<dbReference type="InterPro" id="IPR001537">
    <property type="entry name" value="SpoU_MeTrfase"/>
</dbReference>
<feature type="compositionally biased region" description="Gly residues" evidence="4">
    <location>
        <begin position="63"/>
        <end position="78"/>
    </location>
</feature>
<organism evidence="6 7">
    <name type="scientific">Brachybacterium nesterenkovii</name>
    <dbReference type="NCBI Taxonomy" id="47847"/>
    <lineage>
        <taxon>Bacteria</taxon>
        <taxon>Bacillati</taxon>
        <taxon>Actinomycetota</taxon>
        <taxon>Actinomycetes</taxon>
        <taxon>Micrococcales</taxon>
        <taxon>Dermabacteraceae</taxon>
        <taxon>Brachybacterium</taxon>
    </lineage>
</organism>
<dbReference type="EMBL" id="FWFG01000064">
    <property type="protein sequence ID" value="SLM92006.1"/>
    <property type="molecule type" value="Genomic_DNA"/>
</dbReference>
<dbReference type="Gene3D" id="3.40.1280.10">
    <property type="match status" value="1"/>
</dbReference>
<evidence type="ECO:0000256" key="3">
    <source>
        <dbReference type="ARBA" id="ARBA00022679"/>
    </source>
</evidence>
<comment type="similarity">
    <text evidence="1">Belongs to the class IV-like SAM-binding methyltransferase superfamily. RNA methyltransferase TrmH family.</text>
</comment>
<dbReference type="GO" id="GO:0006396">
    <property type="term" value="P:RNA processing"/>
    <property type="evidence" value="ECO:0007669"/>
    <property type="project" value="InterPro"/>
</dbReference>
<dbReference type="EC" id="2.1.1.-" evidence="6"/>
<dbReference type="InterPro" id="IPR004441">
    <property type="entry name" value="rRNA_MeTrfase_TrmH"/>
</dbReference>
<dbReference type="InterPro" id="IPR013123">
    <property type="entry name" value="SpoU_subst-bd"/>
</dbReference>
<feature type="domain" description="RNA 2-O ribose methyltransferase substrate binding" evidence="5">
    <location>
        <begin position="83"/>
        <end position="159"/>
    </location>
</feature>
<dbReference type="Proteomes" id="UP000195981">
    <property type="component" value="Unassembled WGS sequence"/>
</dbReference>
<dbReference type="PANTHER" id="PTHR46429">
    <property type="entry name" value="23S RRNA (GUANOSINE-2'-O-)-METHYLTRANSFERASE RLMB"/>
    <property type="match status" value="1"/>
</dbReference>
<dbReference type="OrthoDB" id="9785673at2"/>
<evidence type="ECO:0000256" key="4">
    <source>
        <dbReference type="SAM" id="MobiDB-lite"/>
    </source>
</evidence>
<dbReference type="Pfam" id="PF00588">
    <property type="entry name" value="SpoU_methylase"/>
    <property type="match status" value="1"/>
</dbReference>
<protein>
    <submittedName>
        <fullName evidence="6">23S rRNA (Guanosine-2'-O-)-methyltransferase rlmB</fullName>
        <ecNumber evidence="6">2.1.1.-</ecNumber>
    </submittedName>
</protein>
<dbReference type="GO" id="GO:0003723">
    <property type="term" value="F:RNA binding"/>
    <property type="evidence" value="ECO:0007669"/>
    <property type="project" value="InterPro"/>
</dbReference>
<keyword evidence="2 6" id="KW-0489">Methyltransferase</keyword>
<dbReference type="NCBIfam" id="TIGR00186">
    <property type="entry name" value="rRNA_methyl_3"/>
    <property type="match status" value="1"/>
</dbReference>
<dbReference type="InterPro" id="IPR029064">
    <property type="entry name" value="Ribosomal_eL30-like_sf"/>
</dbReference>
<evidence type="ECO:0000313" key="7">
    <source>
        <dbReference type="Proteomes" id="UP000195981"/>
    </source>
</evidence>
<proteinExistence type="inferred from homology"/>
<name>A0A1X6X0G1_9MICO</name>
<feature type="compositionally biased region" description="Low complexity" evidence="4">
    <location>
        <begin position="52"/>
        <end position="62"/>
    </location>
</feature>
<dbReference type="Gene3D" id="3.30.1330.30">
    <property type="match status" value="1"/>
</dbReference>
<sequence length="329" mass="34260">MAGNGGRRGAVRKGKKGPTTGSGGVRRRGLEGRGPTPKAEDRPAHKKHAAKKAASGSAARGAAGRGGRQGGPRRGGAPQGSDQVAGRNAVLEALREDVPATALTVMHRIEADDRVREILRLAATRGLPVREATRTEIDRLTDDAVHQGVALTIPPYEYADLDELLKIAEDAFQAPLLIALDGITDPRNLGAILRSAGAFGAHGVILPERRSVSMTASVWKVAAGAAGRVRVAQVTNLNRALAELKSDGLFAVGLDADGDTTSRDIALGSEPVVLVVGAEGKGLSRLTREYCDQVVSIPMAEATESLNASVATSIALYEIAGRRASEGLR</sequence>
<dbReference type="Pfam" id="PF08032">
    <property type="entry name" value="SpoU_sub_bind"/>
    <property type="match status" value="1"/>
</dbReference>
<keyword evidence="7" id="KW-1185">Reference proteome</keyword>
<gene>
    <name evidence="6" type="ORF">FM110_07420</name>
</gene>
<dbReference type="FunFam" id="3.40.1280.10:FF:000008">
    <property type="entry name" value="Group 3 RNA methyltransferase TrmH"/>
    <property type="match status" value="1"/>
</dbReference>
<dbReference type="CDD" id="cd18103">
    <property type="entry name" value="SpoU-like_RlmB"/>
    <property type="match status" value="1"/>
</dbReference>
<reference evidence="6 7" key="1">
    <citation type="submission" date="2017-02" db="EMBL/GenBank/DDBJ databases">
        <authorList>
            <person name="Peterson S.W."/>
        </authorList>
    </citation>
    <scope>NUCLEOTIDE SEQUENCE [LARGE SCALE GENOMIC DNA]</scope>
    <source>
        <strain evidence="6 7">CIP104813</strain>
    </source>
</reference>
<dbReference type="RefSeq" id="WP_087104108.1">
    <property type="nucleotide sequence ID" value="NZ_FWFG01000064.1"/>
</dbReference>
<feature type="region of interest" description="Disordered" evidence="4">
    <location>
        <begin position="1"/>
        <end position="84"/>
    </location>
</feature>
<accession>A0A1X6X0G1</accession>
<dbReference type="SUPFAM" id="SSF55315">
    <property type="entry name" value="L30e-like"/>
    <property type="match status" value="1"/>
</dbReference>
<dbReference type="InterPro" id="IPR029026">
    <property type="entry name" value="tRNA_m1G_MTases_N"/>
</dbReference>
<dbReference type="AlphaFoldDB" id="A0A1X6X0G1"/>
<evidence type="ECO:0000256" key="2">
    <source>
        <dbReference type="ARBA" id="ARBA00022603"/>
    </source>
</evidence>
<dbReference type="PANTHER" id="PTHR46429:SF1">
    <property type="entry name" value="23S RRNA (GUANOSINE-2'-O-)-METHYLTRANSFERASE RLMB"/>
    <property type="match status" value="1"/>
</dbReference>
<keyword evidence="3 6" id="KW-0808">Transferase</keyword>
<dbReference type="GO" id="GO:0032259">
    <property type="term" value="P:methylation"/>
    <property type="evidence" value="ECO:0007669"/>
    <property type="project" value="UniProtKB-KW"/>
</dbReference>
<evidence type="ECO:0000313" key="6">
    <source>
        <dbReference type="EMBL" id="SLM92006.1"/>
    </source>
</evidence>
<evidence type="ECO:0000256" key="1">
    <source>
        <dbReference type="ARBA" id="ARBA00007228"/>
    </source>
</evidence>
<evidence type="ECO:0000259" key="5">
    <source>
        <dbReference type="SMART" id="SM00967"/>
    </source>
</evidence>
<dbReference type="InterPro" id="IPR029028">
    <property type="entry name" value="Alpha/beta_knot_MTases"/>
</dbReference>
<dbReference type="SUPFAM" id="SSF75217">
    <property type="entry name" value="alpha/beta knot"/>
    <property type="match status" value="1"/>
</dbReference>